<evidence type="ECO:0000313" key="4">
    <source>
        <dbReference type="Proteomes" id="UP000650582"/>
    </source>
</evidence>
<dbReference type="CDD" id="cd22191">
    <property type="entry name" value="DPBB_RlpA_EXP_N-like"/>
    <property type="match status" value="1"/>
</dbReference>
<evidence type="ECO:0000313" key="3">
    <source>
        <dbReference type="EMBL" id="KAF8681166.1"/>
    </source>
</evidence>
<proteinExistence type="predicted"/>
<reference evidence="3" key="1">
    <citation type="submission" date="2020-09" db="EMBL/GenBank/DDBJ databases">
        <title>Comparative genome analyses of four rice-infecting Rhizoctonia solani isolates reveal extensive enrichment of homogalacturonan modification genes.</title>
        <authorList>
            <person name="Lee D.-Y."/>
            <person name="Jeon J."/>
            <person name="Kim K.-T."/>
            <person name="Cheong K."/>
            <person name="Song H."/>
            <person name="Choi G."/>
            <person name="Ko J."/>
            <person name="Opiyo S.O."/>
            <person name="Zuo S."/>
            <person name="Madhav S."/>
            <person name="Lee Y.-H."/>
            <person name="Wang G.-L."/>
        </authorList>
    </citation>
    <scope>NUCLEOTIDE SEQUENCE</scope>
    <source>
        <strain evidence="3">AG1-IA YN-7</strain>
    </source>
</reference>
<feature type="signal peptide" evidence="2">
    <location>
        <begin position="1"/>
        <end position="25"/>
    </location>
</feature>
<evidence type="ECO:0000256" key="1">
    <source>
        <dbReference type="ARBA" id="ARBA00022729"/>
    </source>
</evidence>
<dbReference type="InterPro" id="IPR051477">
    <property type="entry name" value="Expansin_CellWall"/>
</dbReference>
<name>A0A8H7LLC8_9AGAM</name>
<dbReference type="EMBL" id="JACYCC010000036">
    <property type="protein sequence ID" value="KAF8681166.1"/>
    <property type="molecule type" value="Genomic_DNA"/>
</dbReference>
<gene>
    <name evidence="3" type="ORF">RHS04_03515</name>
</gene>
<dbReference type="PANTHER" id="PTHR31836:SF28">
    <property type="entry name" value="SRCR DOMAIN-CONTAINING PROTEIN-RELATED"/>
    <property type="match status" value="1"/>
</dbReference>
<evidence type="ECO:0000256" key="2">
    <source>
        <dbReference type="SAM" id="SignalP"/>
    </source>
</evidence>
<dbReference type="Gene3D" id="2.40.40.10">
    <property type="entry name" value="RlpA-like domain"/>
    <property type="match status" value="1"/>
</dbReference>
<accession>A0A8H7LLC8</accession>
<dbReference type="SUPFAM" id="SSF50685">
    <property type="entry name" value="Barwin-like endoglucanases"/>
    <property type="match status" value="1"/>
</dbReference>
<dbReference type="InterPro" id="IPR036908">
    <property type="entry name" value="RlpA-like_sf"/>
</dbReference>
<protein>
    <submittedName>
        <fullName evidence="3">Lytic transglycosylase</fullName>
    </submittedName>
</protein>
<dbReference type="PANTHER" id="PTHR31836">
    <property type="match status" value="1"/>
</dbReference>
<feature type="chain" id="PRO_5034441765" evidence="2">
    <location>
        <begin position="26"/>
        <end position="191"/>
    </location>
</feature>
<keyword evidence="1 2" id="KW-0732">Signal</keyword>
<dbReference type="AlphaFoldDB" id="A0A8H7LLC8"/>
<sequence>MMFNKIVAVVTAVVGASSLLAGVAALPTNITESAIGARSINPAGNHVGQLTYFDIGLGACGWRNTNTEWVAAISHELYDNWPGYTGGNPNNNPVCTTPHTADITYGGKTIRVGIVDRCEGCALWDVDLSPSAFQQVPYFPGFFDPSKKLTLLCKQPSLLRWLPVVSMVLRGTSTKDSHAIAGHIGVKSGWL</sequence>
<dbReference type="Proteomes" id="UP000650582">
    <property type="component" value="Unassembled WGS sequence"/>
</dbReference>
<organism evidence="3 4">
    <name type="scientific">Rhizoctonia solani</name>
    <dbReference type="NCBI Taxonomy" id="456999"/>
    <lineage>
        <taxon>Eukaryota</taxon>
        <taxon>Fungi</taxon>
        <taxon>Dikarya</taxon>
        <taxon>Basidiomycota</taxon>
        <taxon>Agaricomycotina</taxon>
        <taxon>Agaricomycetes</taxon>
        <taxon>Cantharellales</taxon>
        <taxon>Ceratobasidiaceae</taxon>
        <taxon>Rhizoctonia</taxon>
    </lineage>
</organism>
<comment type="caution">
    <text evidence="3">The sequence shown here is derived from an EMBL/GenBank/DDBJ whole genome shotgun (WGS) entry which is preliminary data.</text>
</comment>